<evidence type="ECO:0000313" key="5">
    <source>
        <dbReference type="Proteomes" id="UP000014139"/>
    </source>
</evidence>
<comment type="caution">
    <text evidence="4">The sequence shown here is derived from an EMBL/GenBank/DDBJ whole genome shotgun (WGS) entry which is preliminary data.</text>
</comment>
<dbReference type="SUPFAM" id="SSF55729">
    <property type="entry name" value="Acyl-CoA N-acyltransferases (Nat)"/>
    <property type="match status" value="1"/>
</dbReference>
<organism evidence="4 5">
    <name type="scientific">Amycolatopsis vancoresmycina DSM 44592</name>
    <dbReference type="NCBI Taxonomy" id="1292037"/>
    <lineage>
        <taxon>Bacteria</taxon>
        <taxon>Bacillati</taxon>
        <taxon>Actinomycetota</taxon>
        <taxon>Actinomycetes</taxon>
        <taxon>Pseudonocardiales</taxon>
        <taxon>Pseudonocardiaceae</taxon>
        <taxon>Amycolatopsis</taxon>
    </lineage>
</organism>
<dbReference type="Proteomes" id="UP000014139">
    <property type="component" value="Unassembled WGS sequence"/>
</dbReference>
<dbReference type="Gene3D" id="3.40.630.30">
    <property type="match status" value="1"/>
</dbReference>
<dbReference type="PROSITE" id="PS51186">
    <property type="entry name" value="GNAT"/>
    <property type="match status" value="1"/>
</dbReference>
<dbReference type="CDD" id="cd04301">
    <property type="entry name" value="NAT_SF"/>
    <property type="match status" value="1"/>
</dbReference>
<reference evidence="4 5" key="1">
    <citation type="submission" date="2013-02" db="EMBL/GenBank/DDBJ databases">
        <title>Draft genome sequence of Amycolatopsis vancoresmycina strain DSM 44592T.</title>
        <authorList>
            <person name="Kumar S."/>
            <person name="Kaur N."/>
            <person name="Kaur C."/>
            <person name="Raghava G.P.S."/>
            <person name="Mayilraj S."/>
        </authorList>
    </citation>
    <scope>NUCLEOTIDE SEQUENCE [LARGE SCALE GENOMIC DNA]</scope>
    <source>
        <strain evidence="4 5">DSM 44592</strain>
    </source>
</reference>
<dbReference type="InterPro" id="IPR050680">
    <property type="entry name" value="YpeA/RimI_acetyltransf"/>
</dbReference>
<accession>R1IAZ5</accession>
<proteinExistence type="predicted"/>
<dbReference type="PANTHER" id="PTHR43420">
    <property type="entry name" value="ACETYLTRANSFERASE"/>
    <property type="match status" value="1"/>
</dbReference>
<keyword evidence="5" id="KW-1185">Reference proteome</keyword>
<dbReference type="EMBL" id="AOUO01000211">
    <property type="protein sequence ID" value="EOD67559.1"/>
    <property type="molecule type" value="Genomic_DNA"/>
</dbReference>
<keyword evidence="2" id="KW-0012">Acyltransferase</keyword>
<name>R1IAZ5_9PSEU</name>
<evidence type="ECO:0000313" key="4">
    <source>
        <dbReference type="EMBL" id="EOD67559.1"/>
    </source>
</evidence>
<keyword evidence="1 4" id="KW-0808">Transferase</keyword>
<protein>
    <submittedName>
        <fullName evidence="4">N-acetyltransferase GCN5</fullName>
    </submittedName>
</protein>
<gene>
    <name evidence="4" type="ORF">H480_15781</name>
</gene>
<dbReference type="Pfam" id="PF00583">
    <property type="entry name" value="Acetyltransf_1"/>
    <property type="match status" value="1"/>
</dbReference>
<evidence type="ECO:0000259" key="3">
    <source>
        <dbReference type="PROSITE" id="PS51186"/>
    </source>
</evidence>
<dbReference type="InterPro" id="IPR016181">
    <property type="entry name" value="Acyl_CoA_acyltransferase"/>
</dbReference>
<evidence type="ECO:0000256" key="1">
    <source>
        <dbReference type="ARBA" id="ARBA00022679"/>
    </source>
</evidence>
<evidence type="ECO:0000256" key="2">
    <source>
        <dbReference type="ARBA" id="ARBA00023315"/>
    </source>
</evidence>
<dbReference type="InterPro" id="IPR000182">
    <property type="entry name" value="GNAT_dom"/>
</dbReference>
<feature type="domain" description="N-acetyltransferase" evidence="3">
    <location>
        <begin position="1"/>
        <end position="134"/>
    </location>
</feature>
<dbReference type="GO" id="GO:0016747">
    <property type="term" value="F:acyltransferase activity, transferring groups other than amino-acyl groups"/>
    <property type="evidence" value="ECO:0007669"/>
    <property type="project" value="InterPro"/>
</dbReference>
<dbReference type="AlphaFoldDB" id="R1IAZ5"/>
<sequence>MNPFATTFGDRRFLTDRLHRQRNGLGVLFVAWLGDRPAGDVYLWLERAEEEAIRWHLPGVALLTHLEVVGDLRNRGLGSALIHAVERYLVEEGHERVALAVRTDNVGAARLYRRLGYWDWGHGEVICYARTTLPDGRVRSEAEFCHVLVKQLGPVLPVQRGGIRPIEASRSR</sequence>